<dbReference type="PANTHER" id="PTHR11851:SF224">
    <property type="entry name" value="PROCESSING PROTEASE"/>
    <property type="match status" value="1"/>
</dbReference>
<sequence length="460" mass="49949">MTSPILTLPFIALLLLPSAASAGETLTAPAKPFLAIEEVKSPGGLTAWLVEDHTLPIVSLTFLFNDAGSARDPRDRQGLARMVSNTLDEGAGDLDSQAFQKALSDHSISLSFSASRDDLAGSLKTLTRHQDKAFDLLRLALTQPRFDAEAIERMRAANISRIRSSMTEPEWIAARLLNDLSYGDHPYALNSGGTITSLNAITRDDLAGFVKNNLSRDRLLIGVTGDITPGKLAITLDQVFSTLPAASTAQTLTDAGIGHLGQTYLYKKDIPQSIIQMVQPGLDFKDPDYYAAYVMNHILGASGFGSRLTEEIREKRGLTYGIYSSIFDMDHAHGFTIGLSTENKNAAEALRLIRAEIRKMQDHPVSAQELADAQSYIVGALPLSFSSTAAISANVLGLRQDNWPMDYYDHFPSRIRAVTAADIQRVAKRILTPDNMLTVIVGQPEGVDAETLPPALPNVE</sequence>
<accession>A0A7T5R265</accession>
<evidence type="ECO:0000256" key="1">
    <source>
        <dbReference type="SAM" id="SignalP"/>
    </source>
</evidence>
<evidence type="ECO:0000313" key="4">
    <source>
        <dbReference type="EMBL" id="QQG36167.1"/>
    </source>
</evidence>
<organism evidence="4 5">
    <name type="scientific">Micavibrio aeruginosavorus</name>
    <dbReference type="NCBI Taxonomy" id="349221"/>
    <lineage>
        <taxon>Bacteria</taxon>
        <taxon>Pseudomonadati</taxon>
        <taxon>Bdellovibrionota</taxon>
        <taxon>Bdellovibrionia</taxon>
        <taxon>Bdellovibrionales</taxon>
        <taxon>Pseudobdellovibrionaceae</taxon>
        <taxon>Micavibrio</taxon>
    </lineage>
</organism>
<dbReference type="EMBL" id="CP066681">
    <property type="protein sequence ID" value="QQG36167.1"/>
    <property type="molecule type" value="Genomic_DNA"/>
</dbReference>
<gene>
    <name evidence="4" type="ORF">HYS17_11875</name>
</gene>
<evidence type="ECO:0000259" key="2">
    <source>
        <dbReference type="Pfam" id="PF00675"/>
    </source>
</evidence>
<name>A0A7T5R265_9BACT</name>
<feature type="signal peptide" evidence="1">
    <location>
        <begin position="1"/>
        <end position="22"/>
    </location>
</feature>
<dbReference type="PANTHER" id="PTHR11851">
    <property type="entry name" value="METALLOPROTEASE"/>
    <property type="match status" value="1"/>
</dbReference>
<reference evidence="4 5" key="1">
    <citation type="submission" date="2020-07" db="EMBL/GenBank/DDBJ databases">
        <title>Huge and variable diversity of episymbiotic CPR bacteria and DPANN archaea in groundwater ecosystems.</title>
        <authorList>
            <person name="He C.Y."/>
            <person name="Keren R."/>
            <person name="Whittaker M."/>
            <person name="Farag I.F."/>
            <person name="Doudna J."/>
            <person name="Cate J.H.D."/>
            <person name="Banfield J.F."/>
        </authorList>
    </citation>
    <scope>NUCLEOTIDE SEQUENCE [LARGE SCALE GENOMIC DNA]</scope>
    <source>
        <strain evidence="4">NC_groundwater_70_Ag_B-0.1um_54_66</strain>
    </source>
</reference>
<dbReference type="GO" id="GO:0046872">
    <property type="term" value="F:metal ion binding"/>
    <property type="evidence" value="ECO:0007669"/>
    <property type="project" value="InterPro"/>
</dbReference>
<dbReference type="InterPro" id="IPR011765">
    <property type="entry name" value="Pept_M16_N"/>
</dbReference>
<dbReference type="Gene3D" id="3.30.830.10">
    <property type="entry name" value="Metalloenzyme, LuxS/M16 peptidase-like"/>
    <property type="match status" value="2"/>
</dbReference>
<dbReference type="InterPro" id="IPR050361">
    <property type="entry name" value="MPP/UQCRC_Complex"/>
</dbReference>
<keyword evidence="1" id="KW-0732">Signal</keyword>
<feature type="domain" description="Peptidase M16 N-terminal" evidence="2">
    <location>
        <begin position="63"/>
        <end position="186"/>
    </location>
</feature>
<proteinExistence type="predicted"/>
<feature type="domain" description="Peptidase M16 C-terminal" evidence="3">
    <location>
        <begin position="201"/>
        <end position="375"/>
    </location>
</feature>
<dbReference type="AlphaFoldDB" id="A0A7T5R265"/>
<dbReference type="InterPro" id="IPR011249">
    <property type="entry name" value="Metalloenz_LuxS/M16"/>
</dbReference>
<feature type="chain" id="PRO_5032275801" evidence="1">
    <location>
        <begin position="23"/>
        <end position="460"/>
    </location>
</feature>
<evidence type="ECO:0000313" key="5">
    <source>
        <dbReference type="Proteomes" id="UP000595362"/>
    </source>
</evidence>
<dbReference type="InterPro" id="IPR007863">
    <property type="entry name" value="Peptidase_M16_C"/>
</dbReference>
<protein>
    <submittedName>
        <fullName evidence="4">Insulinase family protein</fullName>
    </submittedName>
</protein>
<dbReference type="SUPFAM" id="SSF63411">
    <property type="entry name" value="LuxS/MPP-like metallohydrolase"/>
    <property type="match status" value="2"/>
</dbReference>
<dbReference type="Proteomes" id="UP000595362">
    <property type="component" value="Chromosome"/>
</dbReference>
<evidence type="ECO:0000259" key="3">
    <source>
        <dbReference type="Pfam" id="PF05193"/>
    </source>
</evidence>
<dbReference type="Pfam" id="PF05193">
    <property type="entry name" value="Peptidase_M16_C"/>
    <property type="match status" value="1"/>
</dbReference>
<dbReference type="Pfam" id="PF00675">
    <property type="entry name" value="Peptidase_M16"/>
    <property type="match status" value="1"/>
</dbReference>